<dbReference type="InterPro" id="IPR000787">
    <property type="entry name" value="Peptidase_M29"/>
</dbReference>
<dbReference type="EMBL" id="JACOQK010000001">
    <property type="protein sequence ID" value="MBC5787902.1"/>
    <property type="molecule type" value="Genomic_DNA"/>
</dbReference>
<comment type="cofactor">
    <cofactor evidence="3">
        <name>Zn(2+)</name>
        <dbReference type="ChEBI" id="CHEBI:29105"/>
    </cofactor>
</comment>
<comment type="cofactor">
    <cofactor evidence="1">
        <name>Co(2+)</name>
        <dbReference type="ChEBI" id="CHEBI:48828"/>
    </cofactor>
</comment>
<evidence type="ECO:0000313" key="11">
    <source>
        <dbReference type="Proteomes" id="UP000649151"/>
    </source>
</evidence>
<dbReference type="PRINTS" id="PR00919">
    <property type="entry name" value="THERMOPTASE"/>
</dbReference>
<protein>
    <submittedName>
        <fullName evidence="10">Aminopeptidase</fullName>
    </submittedName>
</protein>
<evidence type="ECO:0000256" key="6">
    <source>
        <dbReference type="ARBA" id="ARBA00022670"/>
    </source>
</evidence>
<organism evidence="10 11">
    <name type="scientific">Clostridium facile</name>
    <dbReference type="NCBI Taxonomy" id="2763035"/>
    <lineage>
        <taxon>Bacteria</taxon>
        <taxon>Bacillati</taxon>
        <taxon>Bacillota</taxon>
        <taxon>Clostridia</taxon>
        <taxon>Eubacteriales</taxon>
        <taxon>Clostridiaceae</taxon>
        <taxon>Clostridium</taxon>
    </lineage>
</organism>
<evidence type="ECO:0000256" key="1">
    <source>
        <dbReference type="ARBA" id="ARBA00001941"/>
    </source>
</evidence>
<evidence type="ECO:0000256" key="4">
    <source>
        <dbReference type="ARBA" id="ARBA00008236"/>
    </source>
</evidence>
<gene>
    <name evidence="10" type="ORF">H8Z77_07720</name>
</gene>
<comment type="caution">
    <text evidence="10">The sequence shown here is derived from an EMBL/GenBank/DDBJ whole genome shotgun (WGS) entry which is preliminary data.</text>
</comment>
<proteinExistence type="inferred from homology"/>
<comment type="cofactor">
    <cofactor evidence="2">
        <name>Mg(2+)</name>
        <dbReference type="ChEBI" id="CHEBI:18420"/>
    </cofactor>
</comment>
<evidence type="ECO:0000256" key="7">
    <source>
        <dbReference type="ARBA" id="ARBA00022723"/>
    </source>
</evidence>
<comment type="similarity">
    <text evidence="4">Belongs to the peptidase M29 family.</text>
</comment>
<keyword evidence="5 10" id="KW-0031">Aminopeptidase</keyword>
<keyword evidence="7" id="KW-0479">Metal-binding</keyword>
<dbReference type="GO" id="GO:0004177">
    <property type="term" value="F:aminopeptidase activity"/>
    <property type="evidence" value="ECO:0007669"/>
    <property type="project" value="UniProtKB-KW"/>
</dbReference>
<dbReference type="PANTHER" id="PTHR34448">
    <property type="entry name" value="AMINOPEPTIDASE"/>
    <property type="match status" value="1"/>
</dbReference>
<accession>A0ABR7ISV1</accession>
<dbReference type="SUPFAM" id="SSF144052">
    <property type="entry name" value="Thermophilic metalloprotease-like"/>
    <property type="match status" value="1"/>
</dbReference>
<keyword evidence="11" id="KW-1185">Reference proteome</keyword>
<dbReference type="Proteomes" id="UP000649151">
    <property type="component" value="Unassembled WGS sequence"/>
</dbReference>
<dbReference type="InterPro" id="IPR052170">
    <property type="entry name" value="M29_Exopeptidase"/>
</dbReference>
<name>A0ABR7ISV1_9CLOT</name>
<keyword evidence="6" id="KW-0645">Protease</keyword>
<dbReference type="Gene3D" id="3.40.1830.10">
    <property type="entry name" value="Thermophilic metalloprotease (M29)"/>
    <property type="match status" value="1"/>
</dbReference>
<dbReference type="InterPro" id="IPR035097">
    <property type="entry name" value="M29_N-terminal"/>
</dbReference>
<evidence type="ECO:0000313" key="10">
    <source>
        <dbReference type="EMBL" id="MBC5787902.1"/>
    </source>
</evidence>
<reference evidence="10 11" key="1">
    <citation type="submission" date="2020-08" db="EMBL/GenBank/DDBJ databases">
        <title>Genome public.</title>
        <authorList>
            <person name="Liu C."/>
            <person name="Sun Q."/>
        </authorList>
    </citation>
    <scope>NUCLEOTIDE SEQUENCE [LARGE SCALE GENOMIC DNA]</scope>
    <source>
        <strain evidence="10 11">NSJ-27</strain>
    </source>
</reference>
<keyword evidence="8" id="KW-0378">Hydrolase</keyword>
<evidence type="ECO:0000256" key="9">
    <source>
        <dbReference type="ARBA" id="ARBA00023049"/>
    </source>
</evidence>
<sequence>MEFQQLLKNYAKLVVKAGVNLQKGQELVISSPVECAPFVHLVAEQAYLAGAEEVIVQWNDEKLARLKYDHCPIEKFQQVPTWMSEFQNGYSRKHAAHLSISASSPDALAGVDPKKPAAWVKAMHQACKEFYDNLDMGINRWCIVSVPTAGWAVKVFPDIPEEQAIQKLWDAIFTAVRANTPDPVASWQTHKESFEQKIAFLNQKQFKALHYSNSLGTDITIGLPDNHVWAGGGDKTQDGIYFFPNMPTEEIFCTPHKDQVDGIVYSSMPLNYQGTVINNFSIQFEQGRITNVTAEEGLESLQELIAIDEGSHHLGEVALVPYNSPISNMGLIFYNTLYDENAACHFAIGKGFPECFQDGLSKTMEELKQQGMNDSATHVDFMLGTKDLDITGICQDGSEILIFKDGNWAF</sequence>
<evidence type="ECO:0000256" key="2">
    <source>
        <dbReference type="ARBA" id="ARBA00001946"/>
    </source>
</evidence>
<dbReference type="PANTHER" id="PTHR34448:SF3">
    <property type="entry name" value="AMINOPEPTIDASE AMPS"/>
    <property type="match status" value="1"/>
</dbReference>
<keyword evidence="9" id="KW-0482">Metalloprotease</keyword>
<dbReference type="Pfam" id="PF02073">
    <property type="entry name" value="Peptidase_M29"/>
    <property type="match status" value="1"/>
</dbReference>
<evidence type="ECO:0000256" key="8">
    <source>
        <dbReference type="ARBA" id="ARBA00022801"/>
    </source>
</evidence>
<evidence type="ECO:0000256" key="5">
    <source>
        <dbReference type="ARBA" id="ARBA00022438"/>
    </source>
</evidence>
<evidence type="ECO:0000256" key="3">
    <source>
        <dbReference type="ARBA" id="ARBA00001947"/>
    </source>
</evidence>